<organism evidence="2 3">
    <name type="scientific">Microdochium trichocladiopsis</name>
    <dbReference type="NCBI Taxonomy" id="1682393"/>
    <lineage>
        <taxon>Eukaryota</taxon>
        <taxon>Fungi</taxon>
        <taxon>Dikarya</taxon>
        <taxon>Ascomycota</taxon>
        <taxon>Pezizomycotina</taxon>
        <taxon>Sordariomycetes</taxon>
        <taxon>Xylariomycetidae</taxon>
        <taxon>Xylariales</taxon>
        <taxon>Microdochiaceae</taxon>
        <taxon>Microdochium</taxon>
    </lineage>
</organism>
<evidence type="ECO:0000313" key="3">
    <source>
        <dbReference type="Proteomes" id="UP000756346"/>
    </source>
</evidence>
<evidence type="ECO:0000256" key="1">
    <source>
        <dbReference type="SAM" id="MobiDB-lite"/>
    </source>
</evidence>
<feature type="compositionally biased region" description="Polar residues" evidence="1">
    <location>
        <begin position="40"/>
        <end position="51"/>
    </location>
</feature>
<gene>
    <name evidence="2" type="ORF">B0I36DRAFT_358016</name>
</gene>
<proteinExistence type="predicted"/>
<name>A0A9P8YKM8_9PEZI</name>
<dbReference type="RefSeq" id="XP_046018805.1">
    <property type="nucleotide sequence ID" value="XM_046157889.1"/>
</dbReference>
<feature type="compositionally biased region" description="Basic and acidic residues" evidence="1">
    <location>
        <begin position="120"/>
        <end position="129"/>
    </location>
</feature>
<dbReference type="EMBL" id="JAGTJQ010000001">
    <property type="protein sequence ID" value="KAH7040750.1"/>
    <property type="molecule type" value="Genomic_DNA"/>
</dbReference>
<sequence length="140" mass="14740">MNTAALTTLLRPSTTTMLLCRACWRSSRTAAVSASRRGMATTNIGSTTSNPAGRALRSRASAAPTATMTTKINTARTTSRASSVRSASTTSSGSGSGNTPPPPPSGGKTTMSRQQQQHALHAESMERVRAHYKIKNRTTM</sequence>
<accession>A0A9P8YKM8</accession>
<evidence type="ECO:0000313" key="2">
    <source>
        <dbReference type="EMBL" id="KAH7040750.1"/>
    </source>
</evidence>
<keyword evidence="3" id="KW-1185">Reference proteome</keyword>
<feature type="compositionally biased region" description="Low complexity" evidence="1">
    <location>
        <begin position="52"/>
        <end position="93"/>
    </location>
</feature>
<dbReference type="Proteomes" id="UP000756346">
    <property type="component" value="Unassembled WGS sequence"/>
</dbReference>
<protein>
    <submittedName>
        <fullName evidence="2">Uncharacterized protein</fullName>
    </submittedName>
</protein>
<reference evidence="2" key="1">
    <citation type="journal article" date="2021" name="Nat. Commun.">
        <title>Genetic determinants of endophytism in the Arabidopsis root mycobiome.</title>
        <authorList>
            <person name="Mesny F."/>
            <person name="Miyauchi S."/>
            <person name="Thiergart T."/>
            <person name="Pickel B."/>
            <person name="Atanasova L."/>
            <person name="Karlsson M."/>
            <person name="Huettel B."/>
            <person name="Barry K.W."/>
            <person name="Haridas S."/>
            <person name="Chen C."/>
            <person name="Bauer D."/>
            <person name="Andreopoulos W."/>
            <person name="Pangilinan J."/>
            <person name="LaButti K."/>
            <person name="Riley R."/>
            <person name="Lipzen A."/>
            <person name="Clum A."/>
            <person name="Drula E."/>
            <person name="Henrissat B."/>
            <person name="Kohler A."/>
            <person name="Grigoriev I.V."/>
            <person name="Martin F.M."/>
            <person name="Hacquard S."/>
        </authorList>
    </citation>
    <scope>NUCLEOTIDE SEQUENCE</scope>
    <source>
        <strain evidence="2">MPI-CAGE-CH-0230</strain>
    </source>
</reference>
<dbReference type="GeneID" id="70187435"/>
<dbReference type="AlphaFoldDB" id="A0A9P8YKM8"/>
<comment type="caution">
    <text evidence="2">The sequence shown here is derived from an EMBL/GenBank/DDBJ whole genome shotgun (WGS) entry which is preliminary data.</text>
</comment>
<feature type="compositionally biased region" description="Basic residues" evidence="1">
    <location>
        <begin position="130"/>
        <end position="140"/>
    </location>
</feature>
<feature type="region of interest" description="Disordered" evidence="1">
    <location>
        <begin position="31"/>
        <end position="140"/>
    </location>
</feature>